<feature type="signal peptide" evidence="4">
    <location>
        <begin position="1"/>
        <end position="23"/>
    </location>
</feature>
<keyword evidence="6" id="KW-1185">Reference proteome</keyword>
<evidence type="ECO:0000256" key="1">
    <source>
        <dbReference type="ARBA" id="ARBA00022737"/>
    </source>
</evidence>
<dbReference type="RefSeq" id="WP_103906423.1">
    <property type="nucleotide sequence ID" value="NZ_CP049246.1"/>
</dbReference>
<keyword evidence="1" id="KW-0677">Repeat</keyword>
<feature type="chain" id="PRO_5009291292" evidence="4">
    <location>
        <begin position="24"/>
        <end position="391"/>
    </location>
</feature>
<accession>A0A1H5Z7E5</accession>
<dbReference type="Gene3D" id="1.25.40.10">
    <property type="entry name" value="Tetratricopeptide repeat domain"/>
    <property type="match status" value="3"/>
</dbReference>
<dbReference type="InterPro" id="IPR011990">
    <property type="entry name" value="TPR-like_helical_dom_sf"/>
</dbReference>
<evidence type="ECO:0000256" key="4">
    <source>
        <dbReference type="SAM" id="SignalP"/>
    </source>
</evidence>
<gene>
    <name evidence="5" type="ORF">SAMN05421877_106259</name>
</gene>
<dbReference type="InterPro" id="IPR050498">
    <property type="entry name" value="Ycf3"/>
</dbReference>
<dbReference type="SUPFAM" id="SSF48452">
    <property type="entry name" value="TPR-like"/>
    <property type="match status" value="1"/>
</dbReference>
<dbReference type="PANTHER" id="PTHR44858">
    <property type="entry name" value="TETRATRICOPEPTIDE REPEAT PROTEIN 6"/>
    <property type="match status" value="1"/>
</dbReference>
<evidence type="ECO:0000313" key="6">
    <source>
        <dbReference type="Proteomes" id="UP000236731"/>
    </source>
</evidence>
<sequence>MNLKRSILFVGLLFATSTTAVFAQTGNIRKAKTAIGKFEELKGAGTAALGKTSLTEAQTAIDEAVVHDKTKDNPEAWTFYSIIYANIASLDNNAEAAAKAKDGIAKATELDTDKKFAENIKVASQTLGQFKFNQGVASWDKQDYKTAYTDFSDALTYLPGDTTLTFYSGLAAVQNKDYDNAIEKYKALIPVKEYSSHKTVMVDLPKLYLSKGDTTSAIAAAQEAVTAYPNDNDAVVQNIELNLITGNEAKIVSDIEAQLAKDASNKNLHYYLGLAHSAAGNDEKALAAYQKAIELDPNYMEANMNAAVVIMNGGREDLMKLNEDKTLKQADYDKKLGEIKTKIAVAVPYLQKAVDIDPKNVDALKSLKSYYDFINDEAKSAELQAKINALN</sequence>
<dbReference type="Proteomes" id="UP000236731">
    <property type="component" value="Unassembled WGS sequence"/>
</dbReference>
<name>A0A1H5Z7E5_9SPHI</name>
<evidence type="ECO:0000256" key="3">
    <source>
        <dbReference type="PROSITE-ProRule" id="PRU00339"/>
    </source>
</evidence>
<dbReference type="PROSITE" id="PS50005">
    <property type="entry name" value="TPR"/>
    <property type="match status" value="1"/>
</dbReference>
<dbReference type="SMART" id="SM00028">
    <property type="entry name" value="TPR"/>
    <property type="match status" value="3"/>
</dbReference>
<protein>
    <submittedName>
        <fullName evidence="5">Tetratricopeptide repeat-containing protein</fullName>
    </submittedName>
</protein>
<dbReference type="AlphaFoldDB" id="A0A1H5Z7E5"/>
<dbReference type="OrthoDB" id="739506at2"/>
<dbReference type="PANTHER" id="PTHR44858:SF1">
    <property type="entry name" value="UDP-N-ACETYLGLUCOSAMINE--PEPTIDE N-ACETYLGLUCOSAMINYLTRANSFERASE SPINDLY-RELATED"/>
    <property type="match status" value="1"/>
</dbReference>
<keyword evidence="2 3" id="KW-0802">TPR repeat</keyword>
<feature type="repeat" description="TPR" evidence="3">
    <location>
        <begin position="266"/>
        <end position="299"/>
    </location>
</feature>
<dbReference type="PROSITE" id="PS50293">
    <property type="entry name" value="TPR_REGION"/>
    <property type="match status" value="1"/>
</dbReference>
<proteinExistence type="predicted"/>
<evidence type="ECO:0000313" key="5">
    <source>
        <dbReference type="EMBL" id="SEG31527.1"/>
    </source>
</evidence>
<dbReference type="EMBL" id="FNUT01000006">
    <property type="protein sequence ID" value="SEG31527.1"/>
    <property type="molecule type" value="Genomic_DNA"/>
</dbReference>
<dbReference type="InterPro" id="IPR019734">
    <property type="entry name" value="TPR_rpt"/>
</dbReference>
<reference evidence="6" key="1">
    <citation type="submission" date="2016-10" db="EMBL/GenBank/DDBJ databases">
        <authorList>
            <person name="Varghese N."/>
            <person name="Submissions S."/>
        </authorList>
    </citation>
    <scope>NUCLEOTIDE SEQUENCE [LARGE SCALE GENOMIC DNA]</scope>
    <source>
        <strain evidence="6">DSM 22361</strain>
    </source>
</reference>
<keyword evidence="4" id="KW-0732">Signal</keyword>
<dbReference type="Pfam" id="PF13432">
    <property type="entry name" value="TPR_16"/>
    <property type="match status" value="1"/>
</dbReference>
<organism evidence="5 6">
    <name type="scientific">Sphingobacterium lactis</name>
    <dbReference type="NCBI Taxonomy" id="797291"/>
    <lineage>
        <taxon>Bacteria</taxon>
        <taxon>Pseudomonadati</taxon>
        <taxon>Bacteroidota</taxon>
        <taxon>Sphingobacteriia</taxon>
        <taxon>Sphingobacteriales</taxon>
        <taxon>Sphingobacteriaceae</taxon>
        <taxon>Sphingobacterium</taxon>
    </lineage>
</organism>
<evidence type="ECO:0000256" key="2">
    <source>
        <dbReference type="ARBA" id="ARBA00022803"/>
    </source>
</evidence>
<dbReference type="Pfam" id="PF00515">
    <property type="entry name" value="TPR_1"/>
    <property type="match status" value="1"/>
</dbReference>